<keyword evidence="3" id="KW-0344">Guanine-nucleotide releasing factor</keyword>
<dbReference type="InterPro" id="IPR000719">
    <property type="entry name" value="Prot_kinase_dom"/>
</dbReference>
<dbReference type="Proteomes" id="UP000053477">
    <property type="component" value="Unassembled WGS sequence"/>
</dbReference>
<dbReference type="OrthoDB" id="4062651at2759"/>
<feature type="region of interest" description="Disordered" evidence="4">
    <location>
        <begin position="667"/>
        <end position="705"/>
    </location>
</feature>
<evidence type="ECO:0000256" key="1">
    <source>
        <dbReference type="ARBA" id="ARBA00022741"/>
    </source>
</evidence>
<dbReference type="Pfam" id="PF07714">
    <property type="entry name" value="PK_Tyr_Ser-Thr"/>
    <property type="match status" value="1"/>
</dbReference>
<dbReference type="InterPro" id="IPR001245">
    <property type="entry name" value="Ser-Thr/Tyr_kinase_cat_dom"/>
</dbReference>
<dbReference type="PANTHER" id="PTHR24418">
    <property type="entry name" value="TYROSINE-PROTEIN KINASE"/>
    <property type="match status" value="1"/>
</dbReference>
<evidence type="ECO:0000259" key="6">
    <source>
        <dbReference type="PROSITE" id="PS50011"/>
    </source>
</evidence>
<feature type="domain" description="Protein kinase" evidence="6">
    <location>
        <begin position="218"/>
        <end position="485"/>
    </location>
</feature>
<dbReference type="SMART" id="SM00147">
    <property type="entry name" value="RasGEF"/>
    <property type="match status" value="1"/>
</dbReference>
<dbReference type="PROSITE" id="PS50011">
    <property type="entry name" value="PROTEIN_KINASE_DOM"/>
    <property type="match status" value="1"/>
</dbReference>
<dbReference type="InterPro" id="IPR008266">
    <property type="entry name" value="Tyr_kinase_AS"/>
</dbReference>
<dbReference type="PROSITE" id="PS50212">
    <property type="entry name" value="RASGEF_NTER"/>
    <property type="match status" value="1"/>
</dbReference>
<dbReference type="SUPFAM" id="SSF56112">
    <property type="entry name" value="Protein kinase-like (PK-like)"/>
    <property type="match status" value="1"/>
</dbReference>
<evidence type="ECO:0000259" key="5">
    <source>
        <dbReference type="PROSITE" id="PS50009"/>
    </source>
</evidence>
<proteinExistence type="predicted"/>
<dbReference type="PROSITE" id="PS00109">
    <property type="entry name" value="PROTEIN_KINASE_TYR"/>
    <property type="match status" value="1"/>
</dbReference>
<accession>A0A0H2R6A1</accession>
<feature type="compositionally biased region" description="Low complexity" evidence="4">
    <location>
        <begin position="673"/>
        <end position="691"/>
    </location>
</feature>
<feature type="compositionally biased region" description="Polar residues" evidence="4">
    <location>
        <begin position="587"/>
        <end position="601"/>
    </location>
</feature>
<dbReference type="InterPro" id="IPR036964">
    <property type="entry name" value="RASGEF_cat_dom_sf"/>
</dbReference>
<feature type="compositionally biased region" description="Polar residues" evidence="4">
    <location>
        <begin position="512"/>
        <end position="539"/>
    </location>
</feature>
<evidence type="ECO:0000313" key="8">
    <source>
        <dbReference type="EMBL" id="KLO07394.1"/>
    </source>
</evidence>
<feature type="region of interest" description="Disordered" evidence="4">
    <location>
        <begin position="493"/>
        <end position="620"/>
    </location>
</feature>
<dbReference type="GO" id="GO:0007264">
    <property type="term" value="P:small GTPase-mediated signal transduction"/>
    <property type="evidence" value="ECO:0007669"/>
    <property type="project" value="InterPro"/>
</dbReference>
<dbReference type="Gene3D" id="1.10.510.10">
    <property type="entry name" value="Transferase(Phosphotransferase) domain 1"/>
    <property type="match status" value="1"/>
</dbReference>
<dbReference type="InterPro" id="IPR023578">
    <property type="entry name" value="Ras_GEF_dom_sf"/>
</dbReference>
<feature type="compositionally biased region" description="Low complexity" evidence="4">
    <location>
        <begin position="558"/>
        <end position="568"/>
    </location>
</feature>
<evidence type="ECO:0000256" key="3">
    <source>
        <dbReference type="PROSITE-ProRule" id="PRU00168"/>
    </source>
</evidence>
<dbReference type="GO" id="GO:0004672">
    <property type="term" value="F:protein kinase activity"/>
    <property type="evidence" value="ECO:0007669"/>
    <property type="project" value="InterPro"/>
</dbReference>
<evidence type="ECO:0000259" key="7">
    <source>
        <dbReference type="PROSITE" id="PS50212"/>
    </source>
</evidence>
<keyword evidence="1" id="KW-0547">Nucleotide-binding</keyword>
<sequence>VREFHVAEHAVTEDDDSPAVDLARAVKDIKVYRFLAEELEKRCTLLLLSYRDACKGLEDTPDFTAAADEITAIIEKASKKSQTWATMGRVKSLMHQSEIKEGIDSLYRDVDTCAHRFNIATHAGLHRNNYNMALLREKDNADLRESLQRVLETVEGLKEIVATPGPGVQNIVQTIQEELQQPIDSLQERETLRQGMLQIYRQTKVLPPGNDLTGQVEKTSDQPVASGGDNDVYTGMWLGQFKVALKLYRALNRTPTARKRFEREVGLWRELQHPNICRLYGIVRLKDVIYSVSSWMENGDALSYINSTEQIIDRMGLLMDVQSGMEYLHTRNIVHGDLRAVNILIDDRGRACISDFGLSKVLEDVDRGSITSHHTEGAVRWHARELVAGDNDESSPISPETDVWSFGMLCLEIMTGERPYAHRRRDAEVIADLLSKRLPPRPVEQAVQTRGLTDDLWNMMLSCWSLDPRNRPRMKSIRATMQMCMRGMVRPGIQLSESPQPMPAPLPHSPSEFATQGQQRSPTRVRQFGGSSQPTNPVPSSSTSRFLRSSSNTQHGFSSSTLSSESSGGALGLNINGGPQAGPQRSIHASRSTSSTTQLSPTGPPTLHHIPPTRSATVEVKDQEEDILSFYDRIDFGDPSDLDMRLGLNAPGWDNRRMLSAPAEISGFDQSEGENSCSSLSSSLPSSIGSPMLRTRTPSSSSSVPIGPSPLLDFHGLDTKVVVRRNLEGRLLRATLAGLVEELLAHSQGYAEHDEFQDIFLTSYYLFNPKPEPLRDIIRLLLLRHTRAENDPSVLVEERVTIRHDIFSFLRKMLVERHGNAIDIPVLEDLRIFLESVTSPSSFVALAKDLSASIEALVRERKQTRLRSSTIASLGTRSIRQSEIEPDRLAFAMMLIEGNSYKRITPADCVLYLMNQDSPTSILEARVLNNKIVNWVKRAILRPDRTSDRGDTLRFFINTAFECRKLRNFSSMSAILAAINSPAIAGLIKTVECLKKEPVVLETQQKLSAILDPAHNHHAYRELLPSTKHHCVPWLAVHLKDLKTFLQKHDGEVVEGGHRLINFESYRALSEKISEMLQYQGKHHNLDSTLINFEPLTYLEEKIANTSLDAKGEEALEKRSTELRNSEFRRAAMRVDEFIGAGF</sequence>
<name>A0A0H2R6A1_9AGAM</name>
<dbReference type="PROSITE" id="PS50009">
    <property type="entry name" value="RASGEF_CAT"/>
    <property type="match status" value="1"/>
</dbReference>
<dbReference type="InterPro" id="IPR001895">
    <property type="entry name" value="RASGEF_cat_dom"/>
</dbReference>
<dbReference type="Pfam" id="PF00617">
    <property type="entry name" value="RasGEF"/>
    <property type="match status" value="1"/>
</dbReference>
<evidence type="ECO:0000256" key="4">
    <source>
        <dbReference type="SAM" id="MobiDB-lite"/>
    </source>
</evidence>
<dbReference type="InterPro" id="IPR011009">
    <property type="entry name" value="Kinase-like_dom_sf"/>
</dbReference>
<gene>
    <name evidence="8" type="ORF">SCHPADRAFT_894703</name>
</gene>
<evidence type="ECO:0000256" key="2">
    <source>
        <dbReference type="ARBA" id="ARBA00022840"/>
    </source>
</evidence>
<dbReference type="SUPFAM" id="SSF48366">
    <property type="entry name" value="Ras GEF"/>
    <property type="match status" value="1"/>
</dbReference>
<dbReference type="InterPro" id="IPR000651">
    <property type="entry name" value="Ras-like_Gua-exchang_fac_N"/>
</dbReference>
<feature type="non-terminal residue" evidence="8">
    <location>
        <position position="1"/>
    </location>
</feature>
<dbReference type="STRING" id="27342.A0A0H2R6A1"/>
<dbReference type="Gene3D" id="1.10.840.10">
    <property type="entry name" value="Ras guanine-nucleotide exchange factors catalytic domain"/>
    <property type="match status" value="1"/>
</dbReference>
<dbReference type="InterPro" id="IPR050198">
    <property type="entry name" value="Non-receptor_tyrosine_kinases"/>
</dbReference>
<dbReference type="AlphaFoldDB" id="A0A0H2R6A1"/>
<dbReference type="CDD" id="cd21037">
    <property type="entry name" value="MLKL_NTD"/>
    <property type="match status" value="1"/>
</dbReference>
<feature type="domain" description="N-terminal Ras-GEF" evidence="7">
    <location>
        <begin position="727"/>
        <end position="862"/>
    </location>
</feature>
<reference evidence="8 9" key="1">
    <citation type="submission" date="2015-04" db="EMBL/GenBank/DDBJ databases">
        <title>Complete genome sequence of Schizopora paradoxa KUC8140, a cosmopolitan wood degrader in East Asia.</title>
        <authorList>
            <consortium name="DOE Joint Genome Institute"/>
            <person name="Min B."/>
            <person name="Park H."/>
            <person name="Jang Y."/>
            <person name="Kim J.-J."/>
            <person name="Kim K.H."/>
            <person name="Pangilinan J."/>
            <person name="Lipzen A."/>
            <person name="Riley R."/>
            <person name="Grigoriev I.V."/>
            <person name="Spatafora J.W."/>
            <person name="Choi I.-G."/>
        </authorList>
    </citation>
    <scope>NUCLEOTIDE SEQUENCE [LARGE SCALE GENOMIC DNA]</scope>
    <source>
        <strain evidence="8 9">KUC8140</strain>
    </source>
</reference>
<feature type="domain" description="Ras-GEF" evidence="5">
    <location>
        <begin position="885"/>
        <end position="1113"/>
    </location>
</feature>
<evidence type="ECO:0000313" key="9">
    <source>
        <dbReference type="Proteomes" id="UP000053477"/>
    </source>
</evidence>
<dbReference type="EMBL" id="KQ086142">
    <property type="protein sequence ID" value="KLO07394.1"/>
    <property type="molecule type" value="Genomic_DNA"/>
</dbReference>
<protein>
    <submittedName>
        <fullName evidence="8">Uncharacterized protein</fullName>
    </submittedName>
</protein>
<keyword evidence="9" id="KW-1185">Reference proteome</keyword>
<keyword evidence="2" id="KW-0067">ATP-binding</keyword>
<dbReference type="GO" id="GO:0005524">
    <property type="term" value="F:ATP binding"/>
    <property type="evidence" value="ECO:0007669"/>
    <property type="project" value="UniProtKB-KW"/>
</dbReference>
<feature type="compositionally biased region" description="Low complexity" evidence="4">
    <location>
        <begin position="540"/>
        <end position="551"/>
    </location>
</feature>
<dbReference type="InterPro" id="IPR059179">
    <property type="entry name" value="MLKL-like_MCAfunc"/>
</dbReference>
<organism evidence="8 9">
    <name type="scientific">Schizopora paradoxa</name>
    <dbReference type="NCBI Taxonomy" id="27342"/>
    <lineage>
        <taxon>Eukaryota</taxon>
        <taxon>Fungi</taxon>
        <taxon>Dikarya</taxon>
        <taxon>Basidiomycota</taxon>
        <taxon>Agaricomycotina</taxon>
        <taxon>Agaricomycetes</taxon>
        <taxon>Hymenochaetales</taxon>
        <taxon>Schizoporaceae</taxon>
        <taxon>Schizopora</taxon>
    </lineage>
</organism>
<dbReference type="GO" id="GO:0005085">
    <property type="term" value="F:guanyl-nucleotide exchange factor activity"/>
    <property type="evidence" value="ECO:0007669"/>
    <property type="project" value="UniProtKB-KW"/>
</dbReference>
<dbReference type="InParanoid" id="A0A0H2R6A1"/>